<name>C7NUP3_HALUD</name>
<gene>
    <name evidence="6" type="ordered locus">Huta_2233</name>
</gene>
<dbReference type="InterPro" id="IPR000914">
    <property type="entry name" value="SBP_5_dom"/>
</dbReference>
<dbReference type="InterPro" id="IPR006311">
    <property type="entry name" value="TAT_signal"/>
</dbReference>
<dbReference type="GeneID" id="8384527"/>
<dbReference type="eggNOG" id="arCOG02505">
    <property type="taxonomic scope" value="Archaea"/>
</dbReference>
<protein>
    <submittedName>
        <fullName evidence="6">Extracellular solute-binding protein family 5</fullName>
    </submittedName>
</protein>
<dbReference type="Gene3D" id="3.40.190.10">
    <property type="entry name" value="Periplasmic binding protein-like II"/>
    <property type="match status" value="1"/>
</dbReference>
<keyword evidence="7" id="KW-1185">Reference proteome</keyword>
<dbReference type="InterPro" id="IPR039424">
    <property type="entry name" value="SBP_5"/>
</dbReference>
<dbReference type="eggNOG" id="arCOG01534">
    <property type="taxonomic scope" value="Archaea"/>
</dbReference>
<sequence>MSDEFSLSPTRRQLLASLGTGGVLAGGVAGFRTMADVVTPIAAQSPQRGTLVGTMTGPTQGLHFNLFGTSSADIPAAMVFDPTVKYHRGRGEFIPAAVTEWTVEGETMTLSLRPDLVWDDGDPVTARDLRTQLLLGKTVDDDLWEYATAVETLGEKRLAVHFDASYNPDLLERIVLGDRRLFVKHEYYEPFLETLRADGEIAAREELMAFTPTSMGEFAASGPFTVDSIDTEGIKLELNPTHPDSDSIGFQSYEFRALLGTDTGFQALETGQVDVIASMSTLPNQPIELPSSVVQVRIPDYWGLGLWPNHDVEPLDDRAVRQAIAFVIDRSAVTQASGRETNQPVETPSGLPASAVADWIAQDSLETYVDPDNEAATDVLSRAGYTREDGTWTAEDGTPLGFSISVPEFITDFVNATDSVAEQLRSFGIEADVREVTFRDIFAGDFDVVSGWWLPGSIDSTHPYVAYRFGFGMGMVQPDLLEYPGLDSTVTVPADGNNGSIDVTPQDELEALATTVDRGEAESIVQRLAKVYNADLPMLPLYRSQYTSFIDTSAVDAPAEGSPKFQITWPPHWLVRTGDLHSPGWAENEASTPTETVTNTPTATDTERETPSATETETTQPTETATESSPSTPSETATKTVTPTATPTDPKTATVSETVTNTPATTETDRSATESRTTTVTEIPTSTTDAESEGGQNTQDSTDGATTTNGPGFGLLSSVAGLGSYALYRARKRDG</sequence>
<organism evidence="6 7">
    <name type="scientific">Halorhabdus utahensis (strain DSM 12940 / JCM 11049 / AX-2)</name>
    <dbReference type="NCBI Taxonomy" id="519442"/>
    <lineage>
        <taxon>Archaea</taxon>
        <taxon>Methanobacteriati</taxon>
        <taxon>Methanobacteriota</taxon>
        <taxon>Stenosarchaea group</taxon>
        <taxon>Halobacteria</taxon>
        <taxon>Halobacteriales</taxon>
        <taxon>Haloarculaceae</taxon>
        <taxon>Halorhabdus</taxon>
    </lineage>
</organism>
<comment type="similarity">
    <text evidence="1">Belongs to the bacterial solute-binding protein 5 family.</text>
</comment>
<dbReference type="GO" id="GO:0015833">
    <property type="term" value="P:peptide transport"/>
    <property type="evidence" value="ECO:0007669"/>
    <property type="project" value="TreeGrafter"/>
</dbReference>
<dbReference type="STRING" id="519442.Huta_2233"/>
<dbReference type="HOGENOM" id="CLU_022523_0_0_2"/>
<proteinExistence type="inferred from homology"/>
<feature type="compositionally biased region" description="Low complexity" evidence="4">
    <location>
        <begin position="674"/>
        <end position="688"/>
    </location>
</feature>
<dbReference type="RefSeq" id="WP_015789970.1">
    <property type="nucleotide sequence ID" value="NC_013158.1"/>
</dbReference>
<evidence type="ECO:0000313" key="6">
    <source>
        <dbReference type="EMBL" id="ACV12400.1"/>
    </source>
</evidence>
<dbReference type="AlphaFoldDB" id="C7NUP3"/>
<evidence type="ECO:0000256" key="2">
    <source>
        <dbReference type="ARBA" id="ARBA00022448"/>
    </source>
</evidence>
<feature type="region of interest" description="Disordered" evidence="4">
    <location>
        <begin position="579"/>
        <end position="735"/>
    </location>
</feature>
<keyword evidence="3" id="KW-0732">Signal</keyword>
<evidence type="ECO:0000259" key="5">
    <source>
        <dbReference type="Pfam" id="PF00496"/>
    </source>
</evidence>
<dbReference type="Gene3D" id="3.10.105.10">
    <property type="entry name" value="Dipeptide-binding Protein, Domain 3"/>
    <property type="match status" value="1"/>
</dbReference>
<dbReference type="Proteomes" id="UP000002071">
    <property type="component" value="Chromosome"/>
</dbReference>
<dbReference type="GO" id="GO:1904680">
    <property type="term" value="F:peptide transmembrane transporter activity"/>
    <property type="evidence" value="ECO:0007669"/>
    <property type="project" value="TreeGrafter"/>
</dbReference>
<dbReference type="PANTHER" id="PTHR30290:SF9">
    <property type="entry name" value="OLIGOPEPTIDE-BINDING PROTEIN APPA"/>
    <property type="match status" value="1"/>
</dbReference>
<dbReference type="EMBL" id="CP001687">
    <property type="protein sequence ID" value="ACV12400.1"/>
    <property type="molecule type" value="Genomic_DNA"/>
</dbReference>
<reference evidence="6 7" key="1">
    <citation type="journal article" date="2009" name="Stand. Genomic Sci.">
        <title>Complete genome sequence of Halorhabdus utahensis type strain (AX-2).</title>
        <authorList>
            <person name="Anderson I."/>
            <person name="Tindall B.J."/>
            <person name="Pomrenke H."/>
            <person name="Goker M."/>
            <person name="Lapidus A."/>
            <person name="Nolan M."/>
            <person name="Copeland A."/>
            <person name="Glavina Del Rio T."/>
            <person name="Chen F."/>
            <person name="Tice H."/>
            <person name="Cheng J.F."/>
            <person name="Lucas S."/>
            <person name="Chertkov O."/>
            <person name="Bruce D."/>
            <person name="Brettin T."/>
            <person name="Detter J.C."/>
            <person name="Han C."/>
            <person name="Goodwin L."/>
            <person name="Land M."/>
            <person name="Hauser L."/>
            <person name="Chang Y.J."/>
            <person name="Jeffries C.D."/>
            <person name="Pitluck S."/>
            <person name="Pati A."/>
            <person name="Mavromatis K."/>
            <person name="Ivanova N."/>
            <person name="Ovchinnikova G."/>
            <person name="Chen A."/>
            <person name="Palaniappan K."/>
            <person name="Chain P."/>
            <person name="Rohde M."/>
            <person name="Bristow J."/>
            <person name="Eisen J.A."/>
            <person name="Markowitz V."/>
            <person name="Hugenholtz P."/>
            <person name="Kyrpides N.C."/>
            <person name="Klenk H.P."/>
        </authorList>
    </citation>
    <scope>NUCLEOTIDE SEQUENCE [LARGE SCALE GENOMIC DNA]</scope>
    <source>
        <strain evidence="7">DSM 12940 / JCM 11049 / AX-2</strain>
    </source>
</reference>
<evidence type="ECO:0000313" key="7">
    <source>
        <dbReference type="Proteomes" id="UP000002071"/>
    </source>
</evidence>
<keyword evidence="2" id="KW-0813">Transport</keyword>
<dbReference type="PROSITE" id="PS51318">
    <property type="entry name" value="TAT"/>
    <property type="match status" value="1"/>
</dbReference>
<dbReference type="PANTHER" id="PTHR30290">
    <property type="entry name" value="PERIPLASMIC BINDING COMPONENT OF ABC TRANSPORTER"/>
    <property type="match status" value="1"/>
</dbReference>
<feature type="compositionally biased region" description="Low complexity" evidence="4">
    <location>
        <begin position="611"/>
        <end position="666"/>
    </location>
</feature>
<dbReference type="SUPFAM" id="SSF53850">
    <property type="entry name" value="Periplasmic binding protein-like II"/>
    <property type="match status" value="1"/>
</dbReference>
<dbReference type="OrthoDB" id="233597at2157"/>
<dbReference type="KEGG" id="hut:Huta_2233"/>
<evidence type="ECO:0000256" key="1">
    <source>
        <dbReference type="ARBA" id="ARBA00005695"/>
    </source>
</evidence>
<feature type="compositionally biased region" description="Polar residues" evidence="4">
    <location>
        <begin position="694"/>
        <end position="710"/>
    </location>
</feature>
<evidence type="ECO:0000256" key="3">
    <source>
        <dbReference type="ARBA" id="ARBA00022729"/>
    </source>
</evidence>
<dbReference type="Pfam" id="PF00496">
    <property type="entry name" value="SBP_bac_5"/>
    <property type="match status" value="1"/>
</dbReference>
<accession>C7NUP3</accession>
<feature type="compositionally biased region" description="Low complexity" evidence="4">
    <location>
        <begin position="592"/>
        <end position="604"/>
    </location>
</feature>
<feature type="domain" description="Solute-binding protein family 5" evidence="5">
    <location>
        <begin position="93"/>
        <end position="467"/>
    </location>
</feature>
<evidence type="ECO:0000256" key="4">
    <source>
        <dbReference type="SAM" id="MobiDB-lite"/>
    </source>
</evidence>